<proteinExistence type="predicted"/>
<dbReference type="GO" id="GO:0051213">
    <property type="term" value="F:dioxygenase activity"/>
    <property type="evidence" value="ECO:0007669"/>
    <property type="project" value="UniProtKB-KW"/>
</dbReference>
<keyword evidence="2" id="KW-0223">Dioxygenase</keyword>
<dbReference type="GO" id="GO:0005506">
    <property type="term" value="F:iron ion binding"/>
    <property type="evidence" value="ECO:0007669"/>
    <property type="project" value="InterPro"/>
</dbReference>
<dbReference type="GO" id="GO:0031418">
    <property type="term" value="F:L-ascorbic acid binding"/>
    <property type="evidence" value="ECO:0007669"/>
    <property type="project" value="InterPro"/>
</dbReference>
<evidence type="ECO:0000313" key="6">
    <source>
        <dbReference type="Proteomes" id="UP000286715"/>
    </source>
</evidence>
<dbReference type="Pfam" id="PF13640">
    <property type="entry name" value="2OG-FeII_Oxy_3"/>
    <property type="match status" value="1"/>
</dbReference>
<evidence type="ECO:0000256" key="2">
    <source>
        <dbReference type="ARBA" id="ARBA00022964"/>
    </source>
</evidence>
<dbReference type="InterPro" id="IPR044862">
    <property type="entry name" value="Pro_4_hyd_alph_FE2OG_OXY"/>
</dbReference>
<keyword evidence="6" id="KW-1185">Reference proteome</keyword>
<dbReference type="AlphaFoldDB" id="A0A401XIM1"/>
<reference evidence="5 6" key="1">
    <citation type="submission" date="2018-11" db="EMBL/GenBank/DDBJ databases">
        <title>Schleiferia aggregans sp. nov., a moderately thermophilic heterotrophic bacterium isolated from microbial mats at a terrestrial hot spring.</title>
        <authorList>
            <person name="Iino T."/>
            <person name="Ohkuma M."/>
            <person name="Haruta S."/>
        </authorList>
    </citation>
    <scope>NUCLEOTIDE SEQUENCE [LARGE SCALE GENOMIC DNA]</scope>
    <source>
        <strain evidence="5 6">LA</strain>
    </source>
</reference>
<comment type="caution">
    <text evidence="5">The sequence shown here is derived from an EMBL/GenBank/DDBJ whole genome shotgun (WGS) entry which is preliminary data.</text>
</comment>
<dbReference type="SMART" id="SM00702">
    <property type="entry name" value="P4Hc"/>
    <property type="match status" value="1"/>
</dbReference>
<dbReference type="InterPro" id="IPR051842">
    <property type="entry name" value="uS12_prolyl_hydroxylase"/>
</dbReference>
<dbReference type="PANTHER" id="PTHR12117">
    <property type="entry name" value="HISTONE ACETYLTRANSFERASE COMPLEX"/>
    <property type="match status" value="1"/>
</dbReference>
<protein>
    <recommendedName>
        <fullName evidence="4">Prolyl 4-hydroxylase alpha subunit domain-containing protein</fullName>
    </recommendedName>
</protein>
<keyword evidence="3" id="KW-0560">Oxidoreductase</keyword>
<evidence type="ECO:0000259" key="4">
    <source>
        <dbReference type="SMART" id="SM00702"/>
    </source>
</evidence>
<dbReference type="EMBL" id="BHZE01000002">
    <property type="protein sequence ID" value="GCD76814.1"/>
    <property type="molecule type" value="Genomic_DNA"/>
</dbReference>
<accession>A0A401XIM1</accession>
<evidence type="ECO:0000256" key="3">
    <source>
        <dbReference type="ARBA" id="ARBA00023002"/>
    </source>
</evidence>
<feature type="domain" description="Prolyl 4-hydroxylase alpha subunit" evidence="4">
    <location>
        <begin position="29"/>
        <end position="214"/>
    </location>
</feature>
<dbReference type="RefSeq" id="WP_160160482.1">
    <property type="nucleotide sequence ID" value="NZ_BHZE01000002.1"/>
</dbReference>
<evidence type="ECO:0000313" key="5">
    <source>
        <dbReference type="EMBL" id="GCD76814.1"/>
    </source>
</evidence>
<evidence type="ECO:0000256" key="1">
    <source>
        <dbReference type="ARBA" id="ARBA00001961"/>
    </source>
</evidence>
<name>A0A401XIM1_9FLAO</name>
<gene>
    <name evidence="5" type="ORF">JCM31826_02960</name>
</gene>
<dbReference type="Proteomes" id="UP000286715">
    <property type="component" value="Unassembled WGS sequence"/>
</dbReference>
<dbReference type="GO" id="GO:0016705">
    <property type="term" value="F:oxidoreductase activity, acting on paired donors, with incorporation or reduction of molecular oxygen"/>
    <property type="evidence" value="ECO:0007669"/>
    <property type="project" value="InterPro"/>
</dbReference>
<dbReference type="OrthoDB" id="9783171at2"/>
<dbReference type="InterPro" id="IPR006620">
    <property type="entry name" value="Pro_4_hyd_alph"/>
</dbReference>
<sequence>MQPISSIINPEVLNQKEKLSKLFKEAQPCRHVAIENFLNPQIADQLFENFPPFETLNVKRKSINEDKAEDYHFERWHPIFSQVRDAVQSEEFCTWLSEMTGVEGLRSTDDSLGSGLHQGKNGSFVDVHVDVNMNPEKGLWRRINLLIYLNKYWKPEYGGDLELWDVEMKKCVKKIPPFHNVAVIFYTDDNSPHGYSRIHVPEHESRKSFYTYYYTPIGEGFTYRDSKFLPRPDESLGKKLITNVKETIKINTKRALKFLGVKKLDFQDKN</sequence>
<dbReference type="PANTHER" id="PTHR12117:SF0">
    <property type="entry name" value="PROLYL 3-HYDROXYLASE OGFOD1"/>
    <property type="match status" value="1"/>
</dbReference>
<dbReference type="Gene3D" id="2.60.120.620">
    <property type="entry name" value="q2cbj1_9rhob like domain"/>
    <property type="match status" value="1"/>
</dbReference>
<comment type="cofactor">
    <cofactor evidence="1">
        <name>L-ascorbate</name>
        <dbReference type="ChEBI" id="CHEBI:38290"/>
    </cofactor>
</comment>
<organism evidence="5 6">
    <name type="scientific">Thermaurantimonas aggregans</name>
    <dbReference type="NCBI Taxonomy" id="2173829"/>
    <lineage>
        <taxon>Bacteria</taxon>
        <taxon>Pseudomonadati</taxon>
        <taxon>Bacteroidota</taxon>
        <taxon>Flavobacteriia</taxon>
        <taxon>Flavobacteriales</taxon>
        <taxon>Schleiferiaceae</taxon>
        <taxon>Thermaurantimonas</taxon>
    </lineage>
</organism>